<dbReference type="Pfam" id="PF00175">
    <property type="entry name" value="NAD_binding_1"/>
    <property type="match status" value="1"/>
</dbReference>
<sequence>MSCNPGLVILYGSQTGIAHGLAERMISQANYLFNDVGKSTVPEISLRLLSMNEYTPISRLVKERAVLVFVCSTTGYGVPPDNMLQFWRRLMHKSLPVGQALPSTLRFSVLGLGDSSYSKYNVVAKKLYWRLLQLGAKPLELLTEKDDKLEQVGGQHACGLGLADEQADLGLNGCLSWWIPRLWEHLAEHWGIQLAAPSAALSWSSLESPEMISKFWPRFRVTIVDHLSREQVRQADGTEPDNITEEILRIINEDSDVVFQSHPFYANAHFFRVVENKRITAEDHFQDTRLITLKPEEGTNPKFLPGDCLFVHPRNRTEDAVMLLSTARVDPNERVVIGSNNVNFPLPPLLAGLSSSEISAAWLAMYYFDLNATPTPSFFMNMAGLAYSVLKDCRTSVDPTFDHDRLILEYERLRELGSVPSVDALEDFYAYATRPHRRVAEVLIDFPMTTLFLSLDRWFDVLPGPVRARPYSIASSPPVIQLLVAVVTYRTQMSTPRYGLASHFLSVLKSGDQICGWIASDMTGGFRFNRLLNTAPPPCLLVGAGTGVAPFRSFIWHQQTMLPECPTVANILCFGCRYSNKDFYFADEWSKLESESRLRLLTAFSREDSTNKQSRVYVQHRLVENDHMVWPILSNPSAFVFVVGNTKSMPNSVCEALVTCCRNAGGLSQQDAEEWIKKMIAEDRIQVESWA</sequence>
<evidence type="ECO:0000313" key="7">
    <source>
        <dbReference type="Proteomes" id="UP001497525"/>
    </source>
</evidence>
<dbReference type="Proteomes" id="UP001497525">
    <property type="component" value="Unassembled WGS sequence"/>
</dbReference>
<dbReference type="InterPro" id="IPR001094">
    <property type="entry name" value="Flavdoxin-like"/>
</dbReference>
<dbReference type="GO" id="GO:0016491">
    <property type="term" value="F:oxidoreductase activity"/>
    <property type="evidence" value="ECO:0007669"/>
    <property type="project" value="InterPro"/>
</dbReference>
<protein>
    <recommendedName>
        <fullName evidence="8">NADPH-dependent diflavin oxidoreductase 1</fullName>
    </recommendedName>
</protein>
<dbReference type="GO" id="GO:0005829">
    <property type="term" value="C:cytosol"/>
    <property type="evidence" value="ECO:0007669"/>
    <property type="project" value="TreeGrafter"/>
</dbReference>
<organism evidence="6 7">
    <name type="scientific">Calicophoron daubneyi</name>
    <name type="common">Rumen fluke</name>
    <name type="synonym">Paramphistomum daubneyi</name>
    <dbReference type="NCBI Taxonomy" id="300641"/>
    <lineage>
        <taxon>Eukaryota</taxon>
        <taxon>Metazoa</taxon>
        <taxon>Spiralia</taxon>
        <taxon>Lophotrochozoa</taxon>
        <taxon>Platyhelminthes</taxon>
        <taxon>Trematoda</taxon>
        <taxon>Digenea</taxon>
        <taxon>Plagiorchiida</taxon>
        <taxon>Pronocephalata</taxon>
        <taxon>Paramphistomoidea</taxon>
        <taxon>Paramphistomidae</taxon>
        <taxon>Calicophoron</taxon>
    </lineage>
</organism>
<dbReference type="PRINTS" id="PR00371">
    <property type="entry name" value="FPNCR"/>
</dbReference>
<proteinExistence type="predicted"/>
<dbReference type="InterPro" id="IPR001433">
    <property type="entry name" value="OxRdtase_FAD/NAD-bd"/>
</dbReference>
<evidence type="ECO:0000259" key="4">
    <source>
        <dbReference type="PROSITE" id="PS50902"/>
    </source>
</evidence>
<dbReference type="InterPro" id="IPR008254">
    <property type="entry name" value="Flavodoxin/NO_synth"/>
</dbReference>
<dbReference type="Gene3D" id="1.20.990.10">
    <property type="entry name" value="NADPH-cytochrome p450 Reductase, Chain A, domain 3"/>
    <property type="match status" value="1"/>
</dbReference>
<dbReference type="PRINTS" id="PR00369">
    <property type="entry name" value="FLAVODOXIN"/>
</dbReference>
<feature type="domain" description="FAD-binding FR-type" evidence="5">
    <location>
        <begin position="266"/>
        <end position="529"/>
    </location>
</feature>
<evidence type="ECO:0000256" key="3">
    <source>
        <dbReference type="ARBA" id="ARBA00022827"/>
    </source>
</evidence>
<dbReference type="InterPro" id="IPR023173">
    <property type="entry name" value="NADPH_Cyt_P450_Rdtase_alpha"/>
</dbReference>
<dbReference type="SUPFAM" id="SSF52343">
    <property type="entry name" value="Ferredoxin reductase-like, C-terminal NADP-linked domain"/>
    <property type="match status" value="1"/>
</dbReference>
<dbReference type="GO" id="GO:0010181">
    <property type="term" value="F:FMN binding"/>
    <property type="evidence" value="ECO:0007669"/>
    <property type="project" value="InterPro"/>
</dbReference>
<dbReference type="PROSITE" id="PS50902">
    <property type="entry name" value="FLAVODOXIN_LIKE"/>
    <property type="match status" value="1"/>
</dbReference>
<dbReference type="PANTHER" id="PTHR19384:SF10">
    <property type="entry name" value="NADPH-DEPENDENT DIFLAVIN OXIDOREDUCTASE 1"/>
    <property type="match status" value="1"/>
</dbReference>
<comment type="caution">
    <text evidence="6">The sequence shown here is derived from an EMBL/GenBank/DDBJ whole genome shotgun (WGS) entry which is preliminary data.</text>
</comment>
<feature type="domain" description="Flavodoxin-like" evidence="4">
    <location>
        <begin position="7"/>
        <end position="183"/>
    </location>
</feature>
<dbReference type="EMBL" id="CAXLJL010000822">
    <property type="protein sequence ID" value="CAL5140971.1"/>
    <property type="molecule type" value="Genomic_DNA"/>
</dbReference>
<dbReference type="Gene3D" id="3.40.50.360">
    <property type="match status" value="1"/>
</dbReference>
<dbReference type="PANTHER" id="PTHR19384">
    <property type="entry name" value="NITRIC OXIDE SYNTHASE-RELATED"/>
    <property type="match status" value="1"/>
</dbReference>
<evidence type="ECO:0000313" key="6">
    <source>
        <dbReference type="EMBL" id="CAL5140971.1"/>
    </source>
</evidence>
<evidence type="ECO:0000256" key="2">
    <source>
        <dbReference type="ARBA" id="ARBA00022630"/>
    </source>
</evidence>
<reference evidence="6" key="1">
    <citation type="submission" date="2024-06" db="EMBL/GenBank/DDBJ databases">
        <authorList>
            <person name="Liu X."/>
            <person name="Lenzi L."/>
            <person name="Haldenby T S."/>
            <person name="Uol C."/>
        </authorList>
    </citation>
    <scope>NUCLEOTIDE SEQUENCE</scope>
</reference>
<name>A0AAV2TXY4_CALDB</name>
<dbReference type="AlphaFoldDB" id="A0AAV2TXY4"/>
<dbReference type="GO" id="GO:0050660">
    <property type="term" value="F:flavin adenine dinucleotide binding"/>
    <property type="evidence" value="ECO:0007669"/>
    <property type="project" value="TreeGrafter"/>
</dbReference>
<gene>
    <name evidence="6" type="ORF">CDAUBV1_LOCUS16264</name>
</gene>
<keyword evidence="2" id="KW-0285">Flavoprotein</keyword>
<dbReference type="Pfam" id="PF00258">
    <property type="entry name" value="Flavodoxin_1"/>
    <property type="match status" value="1"/>
</dbReference>
<dbReference type="FunFam" id="3.40.50.80:FF:000032">
    <property type="entry name" value="NADPH-dependent diflavin oxidoreductase 1"/>
    <property type="match status" value="1"/>
</dbReference>
<dbReference type="Gene3D" id="3.40.50.80">
    <property type="entry name" value="Nucleotide-binding domain of ferredoxin-NADP reductase (FNR) module"/>
    <property type="match status" value="1"/>
</dbReference>
<dbReference type="InterPro" id="IPR001709">
    <property type="entry name" value="Flavoprot_Pyr_Nucl_cyt_Rdtase"/>
</dbReference>
<dbReference type="SUPFAM" id="SSF52218">
    <property type="entry name" value="Flavoproteins"/>
    <property type="match status" value="1"/>
</dbReference>
<dbReference type="InterPro" id="IPR039261">
    <property type="entry name" value="FNR_nucleotide-bd"/>
</dbReference>
<dbReference type="Gene3D" id="2.40.30.10">
    <property type="entry name" value="Translation factors"/>
    <property type="match status" value="1"/>
</dbReference>
<comment type="cofactor">
    <cofactor evidence="1">
        <name>FAD</name>
        <dbReference type="ChEBI" id="CHEBI:57692"/>
    </cofactor>
</comment>
<accession>A0AAV2TXY4</accession>
<dbReference type="InterPro" id="IPR017927">
    <property type="entry name" value="FAD-bd_FR_type"/>
</dbReference>
<dbReference type="InterPro" id="IPR017938">
    <property type="entry name" value="Riboflavin_synthase-like_b-brl"/>
</dbReference>
<evidence type="ECO:0000259" key="5">
    <source>
        <dbReference type="PROSITE" id="PS51384"/>
    </source>
</evidence>
<dbReference type="SUPFAM" id="SSF63380">
    <property type="entry name" value="Riboflavin synthase domain-like"/>
    <property type="match status" value="1"/>
</dbReference>
<evidence type="ECO:0008006" key="8">
    <source>
        <dbReference type="Google" id="ProtNLM"/>
    </source>
</evidence>
<evidence type="ECO:0000256" key="1">
    <source>
        <dbReference type="ARBA" id="ARBA00001974"/>
    </source>
</evidence>
<keyword evidence="3" id="KW-0274">FAD</keyword>
<dbReference type="InterPro" id="IPR029039">
    <property type="entry name" value="Flavoprotein-like_sf"/>
</dbReference>
<dbReference type="PROSITE" id="PS51384">
    <property type="entry name" value="FAD_FR"/>
    <property type="match status" value="1"/>
</dbReference>